<name>A0AAV1DT87_OLDCO</name>
<feature type="region of interest" description="Disordered" evidence="2">
    <location>
        <begin position="49"/>
        <end position="92"/>
    </location>
</feature>
<feature type="signal peptide" evidence="3">
    <location>
        <begin position="1"/>
        <end position="22"/>
    </location>
</feature>
<sequence length="162" mass="17093">MGSKALQAFLAFSLLIVAAVSANDEEIVVQGLGSKIGTATPGKAYPIFPNPLNKAAPPPPPTPSVKAPPPPPSGKASPPPPPPPVKAPPPPPTPYPRNTKACYPLCLVRCKLHSRKKICLRACVTCCDRCKCVPPGQYGNAYKCGDGKCWANMKFRGRPKCP</sequence>
<dbReference type="Pfam" id="PF02704">
    <property type="entry name" value="GASA"/>
    <property type="match status" value="1"/>
</dbReference>
<keyword evidence="5" id="KW-1185">Reference proteome</keyword>
<gene>
    <name evidence="4" type="ORF">OLC1_LOCUS18593</name>
</gene>
<feature type="compositionally biased region" description="Pro residues" evidence="2">
    <location>
        <begin position="56"/>
        <end position="92"/>
    </location>
</feature>
<dbReference type="EMBL" id="OX459123">
    <property type="protein sequence ID" value="CAI9111087.1"/>
    <property type="molecule type" value="Genomic_DNA"/>
</dbReference>
<dbReference type="Proteomes" id="UP001161247">
    <property type="component" value="Chromosome 6"/>
</dbReference>
<proteinExistence type="inferred from homology"/>
<organism evidence="4 5">
    <name type="scientific">Oldenlandia corymbosa var. corymbosa</name>
    <dbReference type="NCBI Taxonomy" id="529605"/>
    <lineage>
        <taxon>Eukaryota</taxon>
        <taxon>Viridiplantae</taxon>
        <taxon>Streptophyta</taxon>
        <taxon>Embryophyta</taxon>
        <taxon>Tracheophyta</taxon>
        <taxon>Spermatophyta</taxon>
        <taxon>Magnoliopsida</taxon>
        <taxon>eudicotyledons</taxon>
        <taxon>Gunneridae</taxon>
        <taxon>Pentapetalae</taxon>
        <taxon>asterids</taxon>
        <taxon>lamiids</taxon>
        <taxon>Gentianales</taxon>
        <taxon>Rubiaceae</taxon>
        <taxon>Rubioideae</taxon>
        <taxon>Spermacoceae</taxon>
        <taxon>Hedyotis-Oldenlandia complex</taxon>
        <taxon>Oldenlandia</taxon>
    </lineage>
</organism>
<evidence type="ECO:0000256" key="1">
    <source>
        <dbReference type="ARBA" id="ARBA00010582"/>
    </source>
</evidence>
<comment type="similarity">
    <text evidence="1">Belongs to the GASA family.</text>
</comment>
<evidence type="ECO:0000256" key="2">
    <source>
        <dbReference type="SAM" id="MobiDB-lite"/>
    </source>
</evidence>
<dbReference type="AlphaFoldDB" id="A0AAV1DT87"/>
<feature type="chain" id="PRO_5043863837" evidence="3">
    <location>
        <begin position="23"/>
        <end position="162"/>
    </location>
</feature>
<reference evidence="4" key="1">
    <citation type="submission" date="2023-03" db="EMBL/GenBank/DDBJ databases">
        <authorList>
            <person name="Julca I."/>
        </authorList>
    </citation>
    <scope>NUCLEOTIDE SEQUENCE</scope>
</reference>
<dbReference type="InterPro" id="IPR003854">
    <property type="entry name" value="GASA"/>
</dbReference>
<protein>
    <submittedName>
        <fullName evidence="4">OLC1v1011223C1</fullName>
    </submittedName>
</protein>
<evidence type="ECO:0000313" key="4">
    <source>
        <dbReference type="EMBL" id="CAI9111087.1"/>
    </source>
</evidence>
<dbReference type="PANTHER" id="PTHR23201:SF53">
    <property type="entry name" value="GIBBERELLIN-REGULATED PROTEIN 14"/>
    <property type="match status" value="1"/>
</dbReference>
<evidence type="ECO:0000256" key="3">
    <source>
        <dbReference type="SAM" id="SignalP"/>
    </source>
</evidence>
<dbReference type="PANTHER" id="PTHR23201">
    <property type="entry name" value="EXTENSIN, PROLINE-RICH PROTEIN"/>
    <property type="match status" value="1"/>
</dbReference>
<keyword evidence="3" id="KW-0732">Signal</keyword>
<evidence type="ECO:0000313" key="5">
    <source>
        <dbReference type="Proteomes" id="UP001161247"/>
    </source>
</evidence>
<accession>A0AAV1DT87</accession>